<name>A0A7M7RFV5_STRPU</name>
<dbReference type="KEGG" id="spu:586555"/>
<proteinExistence type="predicted"/>
<dbReference type="RefSeq" id="XP_800397.1">
    <property type="nucleotide sequence ID" value="XM_795304.5"/>
</dbReference>
<feature type="transmembrane region" description="Helical" evidence="2">
    <location>
        <begin position="49"/>
        <end position="71"/>
    </location>
</feature>
<dbReference type="Proteomes" id="UP000007110">
    <property type="component" value="Unassembled WGS sequence"/>
</dbReference>
<evidence type="ECO:0000313" key="4">
    <source>
        <dbReference type="Proteomes" id="UP000007110"/>
    </source>
</evidence>
<keyword evidence="2" id="KW-1133">Transmembrane helix</keyword>
<feature type="compositionally biased region" description="Low complexity" evidence="1">
    <location>
        <begin position="183"/>
        <end position="197"/>
    </location>
</feature>
<feature type="region of interest" description="Disordered" evidence="1">
    <location>
        <begin position="175"/>
        <end position="197"/>
    </location>
</feature>
<dbReference type="OrthoDB" id="10373894at2759"/>
<reference evidence="3" key="2">
    <citation type="submission" date="2021-01" db="UniProtKB">
        <authorList>
            <consortium name="EnsemblMetazoa"/>
        </authorList>
    </citation>
    <scope>IDENTIFICATION</scope>
</reference>
<evidence type="ECO:0000313" key="3">
    <source>
        <dbReference type="EnsemblMetazoa" id="XP_800397"/>
    </source>
</evidence>
<dbReference type="EnsemblMetazoa" id="XM_795304">
    <property type="protein sequence ID" value="XP_800397"/>
    <property type="gene ID" value="LOC586555"/>
</dbReference>
<dbReference type="OMA" id="CQWLLIS"/>
<sequence>MLSEAGTCGRLEPDRFGSTKNLFIKLSSAATISYTRSSSMMSTTLSCQWLLISIGTVLIIPAINLASAGITRHRGSMSLDKRGGHYQPSSSDSTSSSSSHIHDHQVEQEEHDFVSENRTSPSLPLIQDGGEIMLPRGFKIIALDEDDTPFIIIPNMHHILENNSDLTKLLKSALREAHRNKRSPSTNEASSSRSSSPQSVCRFEYRTTVLREGHCVRFGDFPACLSGDQMYPYARDCVGRRNFG</sequence>
<accession>A0A7M7RFV5</accession>
<reference evidence="4" key="1">
    <citation type="submission" date="2015-02" db="EMBL/GenBank/DDBJ databases">
        <title>Genome sequencing for Strongylocentrotus purpuratus.</title>
        <authorList>
            <person name="Murali S."/>
            <person name="Liu Y."/>
            <person name="Vee V."/>
            <person name="English A."/>
            <person name="Wang M."/>
            <person name="Skinner E."/>
            <person name="Han Y."/>
            <person name="Muzny D.M."/>
            <person name="Worley K.C."/>
            <person name="Gibbs R.A."/>
        </authorList>
    </citation>
    <scope>NUCLEOTIDE SEQUENCE</scope>
</reference>
<dbReference type="InParanoid" id="A0A7M7RFV5"/>
<keyword evidence="2" id="KW-0812">Transmembrane</keyword>
<organism evidence="3 4">
    <name type="scientific">Strongylocentrotus purpuratus</name>
    <name type="common">Purple sea urchin</name>
    <dbReference type="NCBI Taxonomy" id="7668"/>
    <lineage>
        <taxon>Eukaryota</taxon>
        <taxon>Metazoa</taxon>
        <taxon>Echinodermata</taxon>
        <taxon>Eleutherozoa</taxon>
        <taxon>Echinozoa</taxon>
        <taxon>Echinoidea</taxon>
        <taxon>Euechinoidea</taxon>
        <taxon>Echinacea</taxon>
        <taxon>Camarodonta</taxon>
        <taxon>Echinidea</taxon>
        <taxon>Strongylocentrotidae</taxon>
        <taxon>Strongylocentrotus</taxon>
    </lineage>
</organism>
<dbReference type="GeneID" id="586555"/>
<dbReference type="AlphaFoldDB" id="A0A7M7RFV5"/>
<protein>
    <submittedName>
        <fullName evidence="3">Uncharacterized protein</fullName>
    </submittedName>
</protein>
<feature type="region of interest" description="Disordered" evidence="1">
    <location>
        <begin position="76"/>
        <end position="128"/>
    </location>
</feature>
<keyword evidence="4" id="KW-1185">Reference proteome</keyword>
<evidence type="ECO:0000256" key="1">
    <source>
        <dbReference type="SAM" id="MobiDB-lite"/>
    </source>
</evidence>
<feature type="compositionally biased region" description="Low complexity" evidence="1">
    <location>
        <begin position="89"/>
        <end position="99"/>
    </location>
</feature>
<evidence type="ECO:0000256" key="2">
    <source>
        <dbReference type="SAM" id="Phobius"/>
    </source>
</evidence>
<keyword evidence="2" id="KW-0472">Membrane</keyword>
<feature type="compositionally biased region" description="Basic and acidic residues" evidence="1">
    <location>
        <begin position="100"/>
        <end position="115"/>
    </location>
</feature>